<proteinExistence type="predicted"/>
<dbReference type="Pfam" id="PF08713">
    <property type="entry name" value="DNA_alkylation"/>
    <property type="match status" value="1"/>
</dbReference>
<dbReference type="SUPFAM" id="SSF48371">
    <property type="entry name" value="ARM repeat"/>
    <property type="match status" value="1"/>
</dbReference>
<dbReference type="Proteomes" id="UP000188145">
    <property type="component" value="Chromosome"/>
</dbReference>
<dbReference type="InterPro" id="IPR014825">
    <property type="entry name" value="DNA_alkylation"/>
</dbReference>
<dbReference type="EMBL" id="CP019606">
    <property type="protein sequence ID" value="AQP48723.1"/>
    <property type="molecule type" value="Genomic_DNA"/>
</dbReference>
<dbReference type="CDD" id="cd07064">
    <property type="entry name" value="AlkD_like_1"/>
    <property type="match status" value="1"/>
</dbReference>
<reference evidence="2" key="1">
    <citation type="submission" date="2017-02" db="EMBL/GenBank/DDBJ databases">
        <title>Tessaracoccus aquaemaris sp. nov., isolated from the intestine of a Korean rockfish, Sebastes schlegelii, in a marine aquaculture pond.</title>
        <authorList>
            <person name="Tak E.J."/>
            <person name="Bae J.-W."/>
        </authorList>
    </citation>
    <scope>NUCLEOTIDE SEQUENCE [LARGE SCALE GENOMIC DNA]</scope>
    <source>
        <strain evidence="2">NSG39</strain>
    </source>
</reference>
<dbReference type="OrthoDB" id="9775346at2"/>
<dbReference type="PANTHER" id="PTHR34070:SF1">
    <property type="entry name" value="DNA ALKYLATION REPAIR PROTEIN"/>
    <property type="match status" value="1"/>
</dbReference>
<dbReference type="PANTHER" id="PTHR34070">
    <property type="entry name" value="ARMADILLO-TYPE FOLD"/>
    <property type="match status" value="1"/>
</dbReference>
<dbReference type="AlphaFoldDB" id="A0A1Q2CRH5"/>
<gene>
    <name evidence="1" type="ORF">BW730_15645</name>
</gene>
<dbReference type="Gene3D" id="1.25.10.90">
    <property type="match status" value="1"/>
</dbReference>
<evidence type="ECO:0000313" key="2">
    <source>
        <dbReference type="Proteomes" id="UP000188145"/>
    </source>
</evidence>
<keyword evidence="2" id="KW-1185">Reference proteome</keyword>
<dbReference type="KEGG" id="tes:BW730_15645"/>
<evidence type="ECO:0008006" key="3">
    <source>
        <dbReference type="Google" id="ProtNLM"/>
    </source>
</evidence>
<accession>A0A1Q2CRH5</accession>
<name>A0A1Q2CRH5_9ACTN</name>
<protein>
    <recommendedName>
        <fullName evidence="3">DNA alkylation repair protein</fullName>
    </recommendedName>
</protein>
<organism evidence="1 2">
    <name type="scientific">Tessaracoccus aquimaris</name>
    <dbReference type="NCBI Taxonomy" id="1332264"/>
    <lineage>
        <taxon>Bacteria</taxon>
        <taxon>Bacillati</taxon>
        <taxon>Actinomycetota</taxon>
        <taxon>Actinomycetes</taxon>
        <taxon>Propionibacteriales</taxon>
        <taxon>Propionibacteriaceae</taxon>
        <taxon>Tessaracoccus</taxon>
    </lineage>
</organism>
<dbReference type="InterPro" id="IPR016024">
    <property type="entry name" value="ARM-type_fold"/>
</dbReference>
<dbReference type="RefSeq" id="WP_077687069.1">
    <property type="nucleotide sequence ID" value="NZ_CP019606.1"/>
</dbReference>
<evidence type="ECO:0000313" key="1">
    <source>
        <dbReference type="EMBL" id="AQP48723.1"/>
    </source>
</evidence>
<sequence>MSEFRESLRAELATLGDPDRAVKQQAYMKSALPFHGVPVPQVRSLTRSLVRRLPVASRAEFVHTVEAVWDGATHREERYAALALLRAPRYKQWARDVEIVPLLRRLIVDAAWWDLVDELSHCVGDVLRSAHEAMEPVVREWSRDDNLWLRRSSIICQLGFREATDLSLLTEAIDGSIGDRDFFARKAIGWALREYAKTDSEWVRGYVAANEARLSPLSRREALKSR</sequence>